<dbReference type="InterPro" id="IPR008942">
    <property type="entry name" value="ENTH_VHS"/>
</dbReference>
<keyword evidence="4" id="KW-1185">Reference proteome</keyword>
<dbReference type="Proteomes" id="UP001479436">
    <property type="component" value="Unassembled WGS sequence"/>
</dbReference>
<dbReference type="InterPro" id="IPR021605">
    <property type="entry name" value="Pcf11_Clp1-ID"/>
</dbReference>
<dbReference type="InterPro" id="IPR006569">
    <property type="entry name" value="CID_dom"/>
</dbReference>
<dbReference type="SMART" id="SM00582">
    <property type="entry name" value="RPR"/>
    <property type="match status" value="1"/>
</dbReference>
<proteinExistence type="predicted"/>
<sequence>MNPDLALETVRQQYRASLADLTFNSKPIITNLTILAQEHINGAKVIVQTIEDQIRRVHPRQKLPVFYLLDSICKNVGGAYVGLFSRNIVKTYLDTFFSVDQATQKNLERVLGTWKNGPNGPLFPPELISNIERSLFKYHQRHKASNGSHMHVNPSFVRNSQKPASDRNISQRLPPGKPTNWRDPRTRPSGGDGDRALEPRAPIPSTQPSPSNSFRQASPTASFDSSSKAAIPDGSVDKHNLLTEIQALIGQKQQQQLQAHTTATQNQIQILQKLQTLVQSAPLQPNQVAIFRQQLNQMRTPVSSPAPAPLPSPQIASTPATSGIPSTLPTFTSAATPTSAANPADLVQNLMAFGLLGSNNLLNIPKISSIAPLPGLLSNPGPKMPPSFTRSTGIQVKLSHEDIQKKRPGSVASLYEALALQCTTCGFRYQKNEAGRIKMDQHLDWHFRQNRRLKEKAKKIQSRTWFVSEEDWIHSRENQASSLQAPAFFDQESNNSQQETDDESALKEMTIVVPHDHHGKPCPVCKEKFVSFWSDSEEEWMYKNAVLFENVVYHATCHADAQKNDSPSEDENIGDTNATKKRKIDTVLE</sequence>
<feature type="region of interest" description="Disordered" evidence="1">
    <location>
        <begin position="561"/>
        <end position="589"/>
    </location>
</feature>
<dbReference type="Gene3D" id="1.25.40.90">
    <property type="match status" value="1"/>
</dbReference>
<comment type="caution">
    <text evidence="3">The sequence shown here is derived from an EMBL/GenBank/DDBJ whole genome shotgun (WGS) entry which is preliminary data.</text>
</comment>
<dbReference type="InterPro" id="IPR045154">
    <property type="entry name" value="PCF11-like"/>
</dbReference>
<evidence type="ECO:0000256" key="1">
    <source>
        <dbReference type="SAM" id="MobiDB-lite"/>
    </source>
</evidence>
<feature type="domain" description="CID" evidence="2">
    <location>
        <begin position="6"/>
        <end position="139"/>
    </location>
</feature>
<dbReference type="CDD" id="cd16982">
    <property type="entry name" value="CID_Pcf11"/>
    <property type="match status" value="1"/>
</dbReference>
<gene>
    <name evidence="3" type="primary">PCF11_1</name>
    <name evidence="3" type="ORF">K7432_006274</name>
</gene>
<dbReference type="InterPro" id="IPR057242">
    <property type="entry name" value="PCFS4-like"/>
</dbReference>
<dbReference type="Pfam" id="PF23228">
    <property type="entry name" value="zf_PCFS4"/>
    <property type="match status" value="1"/>
</dbReference>
<feature type="compositionally biased region" description="Basic and acidic residues" evidence="1">
    <location>
        <begin position="180"/>
        <end position="198"/>
    </location>
</feature>
<dbReference type="PANTHER" id="PTHR15921">
    <property type="entry name" value="PRE-MRNA CLEAVAGE COMPLEX II"/>
    <property type="match status" value="1"/>
</dbReference>
<feature type="compositionally biased region" description="Polar residues" evidence="1">
    <location>
        <begin position="156"/>
        <end position="171"/>
    </location>
</feature>
<organism evidence="3 4">
    <name type="scientific">Basidiobolus ranarum</name>
    <dbReference type="NCBI Taxonomy" id="34480"/>
    <lineage>
        <taxon>Eukaryota</taxon>
        <taxon>Fungi</taxon>
        <taxon>Fungi incertae sedis</taxon>
        <taxon>Zoopagomycota</taxon>
        <taxon>Entomophthoromycotina</taxon>
        <taxon>Basidiobolomycetes</taxon>
        <taxon>Basidiobolales</taxon>
        <taxon>Basidiobolaceae</taxon>
        <taxon>Basidiobolus</taxon>
    </lineage>
</organism>
<feature type="compositionally biased region" description="Polar residues" evidence="1">
    <location>
        <begin position="208"/>
        <end position="228"/>
    </location>
</feature>
<protein>
    <submittedName>
        <fullName evidence="3">mRNA 3' end processing factor</fullName>
    </submittedName>
</protein>
<dbReference type="InterPro" id="IPR047415">
    <property type="entry name" value="Pcf11_CID"/>
</dbReference>
<dbReference type="Pfam" id="PF11526">
    <property type="entry name" value="Pfc11_Clp1_ID"/>
    <property type="match status" value="1"/>
</dbReference>
<name>A0ABR2WV77_9FUNG</name>
<feature type="region of interest" description="Disordered" evidence="1">
    <location>
        <begin position="141"/>
        <end position="234"/>
    </location>
</feature>
<dbReference type="Pfam" id="PF04818">
    <property type="entry name" value="CID"/>
    <property type="match status" value="1"/>
</dbReference>
<accession>A0ABR2WV77</accession>
<feature type="region of interest" description="Disordered" evidence="1">
    <location>
        <begin position="300"/>
        <end position="331"/>
    </location>
</feature>
<reference evidence="3 4" key="1">
    <citation type="submission" date="2023-04" db="EMBL/GenBank/DDBJ databases">
        <title>Genome of Basidiobolus ranarum AG-B5.</title>
        <authorList>
            <person name="Stajich J.E."/>
            <person name="Carter-House D."/>
            <person name="Gryganskyi A."/>
        </authorList>
    </citation>
    <scope>NUCLEOTIDE SEQUENCE [LARGE SCALE GENOMIC DNA]</scope>
    <source>
        <strain evidence="3 4">AG-B5</strain>
    </source>
</reference>
<dbReference type="PROSITE" id="PS51391">
    <property type="entry name" value="CID"/>
    <property type="match status" value="1"/>
</dbReference>
<dbReference type="PANTHER" id="PTHR15921:SF3">
    <property type="entry name" value="PRE-MRNA CLEAVAGE COMPLEX 2 PROTEIN PCF11"/>
    <property type="match status" value="1"/>
</dbReference>
<evidence type="ECO:0000313" key="3">
    <source>
        <dbReference type="EMBL" id="KAK9765411.1"/>
    </source>
</evidence>
<evidence type="ECO:0000259" key="2">
    <source>
        <dbReference type="PROSITE" id="PS51391"/>
    </source>
</evidence>
<dbReference type="SUPFAM" id="SSF48464">
    <property type="entry name" value="ENTH/VHS domain"/>
    <property type="match status" value="1"/>
</dbReference>
<dbReference type="EMBL" id="JASJQH010000271">
    <property type="protein sequence ID" value="KAK9765411.1"/>
    <property type="molecule type" value="Genomic_DNA"/>
</dbReference>
<evidence type="ECO:0000313" key="4">
    <source>
        <dbReference type="Proteomes" id="UP001479436"/>
    </source>
</evidence>